<proteinExistence type="predicted"/>
<sequence length="63" mass="7541">MKRGLTTPEKILLITASFTFSKSLPKRLHHYQIFPNVYLQFLPDGKDLFFKVEEFNYLILYTK</sequence>
<gene>
    <name evidence="1" type="ORF">OA84_00175</name>
</gene>
<dbReference type="Proteomes" id="UP000031275">
    <property type="component" value="Unassembled WGS sequence"/>
</dbReference>
<protein>
    <submittedName>
        <fullName evidence="1">Uncharacterized protein</fullName>
    </submittedName>
</protein>
<name>A0ABR4ZV00_9FLAO</name>
<organism evidence="1 2">
    <name type="scientific">Kaistella solincola</name>
    <dbReference type="NCBI Taxonomy" id="510955"/>
    <lineage>
        <taxon>Bacteria</taxon>
        <taxon>Pseudomonadati</taxon>
        <taxon>Bacteroidota</taxon>
        <taxon>Flavobacteriia</taxon>
        <taxon>Flavobacteriales</taxon>
        <taxon>Weeksellaceae</taxon>
        <taxon>Chryseobacterium group</taxon>
        <taxon>Kaistella</taxon>
    </lineage>
</organism>
<evidence type="ECO:0000313" key="2">
    <source>
        <dbReference type="Proteomes" id="UP000031275"/>
    </source>
</evidence>
<comment type="caution">
    <text evidence="1">The sequence shown here is derived from an EMBL/GenBank/DDBJ whole genome shotgun (WGS) entry which is preliminary data.</text>
</comment>
<evidence type="ECO:0000313" key="1">
    <source>
        <dbReference type="EMBL" id="KIA84925.1"/>
    </source>
</evidence>
<dbReference type="EMBL" id="JSYK01000001">
    <property type="protein sequence ID" value="KIA84925.1"/>
    <property type="molecule type" value="Genomic_DNA"/>
</dbReference>
<accession>A0ABR4ZV00</accession>
<keyword evidence="2" id="KW-1185">Reference proteome</keyword>
<reference evidence="1 2" key="1">
    <citation type="submission" date="2014-10" db="EMBL/GenBank/DDBJ databases">
        <title>Kaistella solincola genome.</title>
        <authorList>
            <person name="Newman J.D."/>
        </authorList>
    </citation>
    <scope>NUCLEOTIDE SEQUENCE [LARGE SCALE GENOMIC DNA]</scope>
    <source>
        <strain evidence="1 2">DSM 22468</strain>
    </source>
</reference>